<evidence type="ECO:0000256" key="2">
    <source>
        <dbReference type="ARBA" id="ARBA00023125"/>
    </source>
</evidence>
<dbReference type="Gene3D" id="1.10.10.10">
    <property type="entry name" value="Winged helix-like DNA-binding domain superfamily/Winged helix DNA-binding domain"/>
    <property type="match status" value="1"/>
</dbReference>
<dbReference type="InterPro" id="IPR002577">
    <property type="entry name" value="HTH_HxlR"/>
</dbReference>
<feature type="domain" description="HTH hxlR-type" evidence="4">
    <location>
        <begin position="20"/>
        <end position="119"/>
    </location>
</feature>
<evidence type="ECO:0000313" key="5">
    <source>
        <dbReference type="EMBL" id="GAA5173316.1"/>
    </source>
</evidence>
<gene>
    <name evidence="5" type="ORF">GCM10023214_55960</name>
</gene>
<reference evidence="6" key="1">
    <citation type="journal article" date="2019" name="Int. J. Syst. Evol. Microbiol.">
        <title>The Global Catalogue of Microorganisms (GCM) 10K type strain sequencing project: providing services to taxonomists for standard genome sequencing and annotation.</title>
        <authorList>
            <consortium name="The Broad Institute Genomics Platform"/>
            <consortium name="The Broad Institute Genome Sequencing Center for Infectious Disease"/>
            <person name="Wu L."/>
            <person name="Ma J."/>
        </authorList>
    </citation>
    <scope>NUCLEOTIDE SEQUENCE [LARGE SCALE GENOMIC DNA]</scope>
    <source>
        <strain evidence="6">JCM 18054</strain>
    </source>
</reference>
<comment type="caution">
    <text evidence="5">The sequence shown here is derived from an EMBL/GenBank/DDBJ whole genome shotgun (WGS) entry which is preliminary data.</text>
</comment>
<dbReference type="PROSITE" id="PS51118">
    <property type="entry name" value="HTH_HXLR"/>
    <property type="match status" value="1"/>
</dbReference>
<dbReference type="RefSeq" id="WP_346055419.1">
    <property type="nucleotide sequence ID" value="NZ_BAABIB010000107.1"/>
</dbReference>
<dbReference type="Pfam" id="PF01638">
    <property type="entry name" value="HxlR"/>
    <property type="match status" value="1"/>
</dbReference>
<dbReference type="PANTHER" id="PTHR33204">
    <property type="entry name" value="TRANSCRIPTIONAL REGULATOR, MARR FAMILY"/>
    <property type="match status" value="1"/>
</dbReference>
<keyword evidence="2" id="KW-0238">DNA-binding</keyword>
<evidence type="ECO:0000313" key="6">
    <source>
        <dbReference type="Proteomes" id="UP001500192"/>
    </source>
</evidence>
<dbReference type="SUPFAM" id="SSF46785">
    <property type="entry name" value="Winged helix' DNA-binding domain"/>
    <property type="match status" value="1"/>
</dbReference>
<keyword evidence="1" id="KW-0805">Transcription regulation</keyword>
<dbReference type="Proteomes" id="UP001500192">
    <property type="component" value="Unassembled WGS sequence"/>
</dbReference>
<dbReference type="PANTHER" id="PTHR33204:SF18">
    <property type="entry name" value="TRANSCRIPTIONAL REGULATORY PROTEIN"/>
    <property type="match status" value="1"/>
</dbReference>
<evidence type="ECO:0000259" key="4">
    <source>
        <dbReference type="PROSITE" id="PS51118"/>
    </source>
</evidence>
<dbReference type="InterPro" id="IPR036388">
    <property type="entry name" value="WH-like_DNA-bd_sf"/>
</dbReference>
<sequence>MSGTNRALVPAFEHIDDERCRGFQDAVELVGRKWTGGILLAGVRGAQRFVEYRAMVAGISDRLLAQRLRELEAEELIERVVVPTTPVLVTYHPTERARSLMSALQPLVCWSEEDRARRTPGHA</sequence>
<name>A0ABP9R9K4_9PSEU</name>
<protein>
    <recommendedName>
        <fullName evidence="4">HTH hxlR-type domain-containing protein</fullName>
    </recommendedName>
</protein>
<dbReference type="EMBL" id="BAABIB010000107">
    <property type="protein sequence ID" value="GAA5173316.1"/>
    <property type="molecule type" value="Genomic_DNA"/>
</dbReference>
<organism evidence="5 6">
    <name type="scientific">Amycolatopsis dongchuanensis</name>
    <dbReference type="NCBI Taxonomy" id="1070866"/>
    <lineage>
        <taxon>Bacteria</taxon>
        <taxon>Bacillati</taxon>
        <taxon>Actinomycetota</taxon>
        <taxon>Actinomycetes</taxon>
        <taxon>Pseudonocardiales</taxon>
        <taxon>Pseudonocardiaceae</taxon>
        <taxon>Amycolatopsis</taxon>
    </lineage>
</organism>
<evidence type="ECO:0000256" key="3">
    <source>
        <dbReference type="ARBA" id="ARBA00023163"/>
    </source>
</evidence>
<keyword evidence="3" id="KW-0804">Transcription</keyword>
<dbReference type="InterPro" id="IPR036390">
    <property type="entry name" value="WH_DNA-bd_sf"/>
</dbReference>
<keyword evidence="6" id="KW-1185">Reference proteome</keyword>
<accession>A0ABP9R9K4</accession>
<proteinExistence type="predicted"/>
<evidence type="ECO:0000256" key="1">
    <source>
        <dbReference type="ARBA" id="ARBA00023015"/>
    </source>
</evidence>